<feature type="compositionally biased region" description="Polar residues" evidence="18">
    <location>
        <begin position="1"/>
        <end position="18"/>
    </location>
</feature>
<reference evidence="20 21" key="1">
    <citation type="submission" date="2014-02" db="EMBL/GenBank/DDBJ databases">
        <title>The Genome Sequence of Trichophyton interdigitale MR816.</title>
        <authorList>
            <consortium name="The Broad Institute Genomics Platform"/>
            <person name="Cuomo C.A."/>
            <person name="White T.C."/>
            <person name="Graser Y."/>
            <person name="Martinez-Rossi N."/>
            <person name="Heitman J."/>
            <person name="Young S.K."/>
            <person name="Zeng Q."/>
            <person name="Gargeya S."/>
            <person name="Abouelleil A."/>
            <person name="Alvarado L."/>
            <person name="Chapman S.B."/>
            <person name="Gainer-Dewar J."/>
            <person name="Goldberg J."/>
            <person name="Griggs A."/>
            <person name="Gujja S."/>
            <person name="Hansen M."/>
            <person name="Howarth C."/>
            <person name="Imamovic A."/>
            <person name="Larimer J."/>
            <person name="Martinez D."/>
            <person name="Murphy C."/>
            <person name="Pearson M.D."/>
            <person name="Persinoti G."/>
            <person name="Poon T."/>
            <person name="Priest M."/>
            <person name="Roberts A.D."/>
            <person name="Saif S."/>
            <person name="Shea T.D."/>
            <person name="Sykes S.N."/>
            <person name="Wortman J."/>
            <person name="Nusbaum C."/>
            <person name="Birren B."/>
        </authorList>
    </citation>
    <scope>NUCLEOTIDE SEQUENCE [LARGE SCALE GENOMIC DNA]</scope>
    <source>
        <strain evidence="20 21">MR816</strain>
    </source>
</reference>
<keyword evidence="3" id="KW-0288">FMN</keyword>
<dbReference type="GO" id="GO:0017150">
    <property type="term" value="F:tRNA dihydrouridine synthase activity"/>
    <property type="evidence" value="ECO:0007669"/>
    <property type="project" value="InterPro"/>
</dbReference>
<name>A0A059J1D1_TRIIM</name>
<comment type="caution">
    <text evidence="20">The sequence shown here is derived from an EMBL/GenBank/DDBJ whole genome shotgun (WGS) entry which is preliminary data.</text>
</comment>
<keyword evidence="8" id="KW-0520">NAD</keyword>
<feature type="compositionally biased region" description="Polar residues" evidence="18">
    <location>
        <begin position="362"/>
        <end position="371"/>
    </location>
</feature>
<dbReference type="HOGENOM" id="CLU_296328_0_0_1"/>
<evidence type="ECO:0000256" key="1">
    <source>
        <dbReference type="ARBA" id="ARBA00001917"/>
    </source>
</evidence>
<keyword evidence="21" id="KW-1185">Reference proteome</keyword>
<protein>
    <recommendedName>
        <fullName evidence="10">tRNA-dihydrouridine(16/17) synthase [NAD(P)(+)]</fullName>
        <ecNumber evidence="10">1.3.1.88</ecNumber>
    </recommendedName>
</protein>
<dbReference type="GO" id="GO:0006397">
    <property type="term" value="P:mRNA processing"/>
    <property type="evidence" value="ECO:0007669"/>
    <property type="project" value="UniProtKB-KW"/>
</dbReference>
<comment type="similarity">
    <text evidence="9">Belongs to the Dus family. Dus1 subfamily.</text>
</comment>
<gene>
    <name evidence="20" type="ORF">H109_06413</name>
</gene>
<evidence type="ECO:0000313" key="20">
    <source>
        <dbReference type="EMBL" id="KDB21650.1"/>
    </source>
</evidence>
<feature type="domain" description="DUS-like FMN-binding" evidence="19">
    <location>
        <begin position="54"/>
        <end position="303"/>
    </location>
</feature>
<evidence type="ECO:0000256" key="3">
    <source>
        <dbReference type="ARBA" id="ARBA00022643"/>
    </source>
</evidence>
<evidence type="ECO:0000256" key="6">
    <source>
        <dbReference type="ARBA" id="ARBA00022857"/>
    </source>
</evidence>
<comment type="catalytic activity">
    <reaction evidence="13">
        <text>5,6-dihydrouridine(16) in tRNA + NADP(+) = uridine(16) in tRNA + NADPH + H(+)</text>
        <dbReference type="Rhea" id="RHEA:53376"/>
        <dbReference type="Rhea" id="RHEA-COMP:13543"/>
        <dbReference type="Rhea" id="RHEA-COMP:13544"/>
        <dbReference type="ChEBI" id="CHEBI:15378"/>
        <dbReference type="ChEBI" id="CHEBI:57783"/>
        <dbReference type="ChEBI" id="CHEBI:58349"/>
        <dbReference type="ChEBI" id="CHEBI:65315"/>
        <dbReference type="ChEBI" id="CHEBI:74443"/>
        <dbReference type="EC" id="1.3.1.88"/>
    </reaction>
    <physiologicalReaction direction="right-to-left" evidence="13">
        <dbReference type="Rhea" id="RHEA:53378"/>
    </physiologicalReaction>
</comment>
<dbReference type="SUPFAM" id="SSF51395">
    <property type="entry name" value="FMN-linked oxidoreductases"/>
    <property type="match status" value="1"/>
</dbReference>
<evidence type="ECO:0000256" key="16">
    <source>
        <dbReference type="ARBA" id="ARBA00049447"/>
    </source>
</evidence>
<evidence type="ECO:0000256" key="2">
    <source>
        <dbReference type="ARBA" id="ARBA00022630"/>
    </source>
</evidence>
<dbReference type="PANTHER" id="PTHR11082:SF5">
    <property type="entry name" value="TRNA-DIHYDROURIDINE(16_17) SYNTHASE [NAD(P)(+)]-LIKE"/>
    <property type="match status" value="1"/>
</dbReference>
<evidence type="ECO:0000256" key="11">
    <source>
        <dbReference type="ARBA" id="ARBA00045934"/>
    </source>
</evidence>
<dbReference type="AlphaFoldDB" id="A0A059J1D1"/>
<keyword evidence="2" id="KW-0285">Flavoprotein</keyword>
<feature type="compositionally biased region" description="Basic residues" evidence="18">
    <location>
        <begin position="383"/>
        <end position="394"/>
    </location>
</feature>
<evidence type="ECO:0000256" key="15">
    <source>
        <dbReference type="ARBA" id="ARBA00048934"/>
    </source>
</evidence>
<evidence type="ECO:0000256" key="18">
    <source>
        <dbReference type="SAM" id="MobiDB-lite"/>
    </source>
</evidence>
<evidence type="ECO:0000256" key="14">
    <source>
        <dbReference type="ARBA" id="ARBA00048342"/>
    </source>
</evidence>
<evidence type="ECO:0000256" key="10">
    <source>
        <dbReference type="ARBA" id="ARBA00038890"/>
    </source>
</evidence>
<comment type="catalytic activity">
    <reaction evidence="14">
        <text>a 5,6-dihydrouridine in mRNA + NAD(+) = a uridine in mRNA + NADH + H(+)</text>
        <dbReference type="Rhea" id="RHEA:69851"/>
        <dbReference type="Rhea" id="RHEA-COMP:14658"/>
        <dbReference type="Rhea" id="RHEA-COMP:17789"/>
        <dbReference type="ChEBI" id="CHEBI:15378"/>
        <dbReference type="ChEBI" id="CHEBI:57540"/>
        <dbReference type="ChEBI" id="CHEBI:57945"/>
        <dbReference type="ChEBI" id="CHEBI:65315"/>
        <dbReference type="ChEBI" id="CHEBI:74443"/>
    </reaction>
    <physiologicalReaction direction="right-to-left" evidence="14">
        <dbReference type="Rhea" id="RHEA:69853"/>
    </physiologicalReaction>
</comment>
<dbReference type="PROSITE" id="PS01136">
    <property type="entry name" value="UPF0034"/>
    <property type="match status" value="1"/>
</dbReference>
<feature type="region of interest" description="Disordered" evidence="18">
    <location>
        <begin position="1"/>
        <end position="36"/>
    </location>
</feature>
<feature type="region of interest" description="Disordered" evidence="18">
    <location>
        <begin position="348"/>
        <end position="399"/>
    </location>
</feature>
<dbReference type="InterPro" id="IPR011009">
    <property type="entry name" value="Kinase-like_dom_sf"/>
</dbReference>
<evidence type="ECO:0000256" key="12">
    <source>
        <dbReference type="ARBA" id="ARBA00047287"/>
    </source>
</evidence>
<dbReference type="Gene3D" id="3.90.1200.10">
    <property type="match status" value="1"/>
</dbReference>
<comment type="function">
    <text evidence="11">Catalyzes the synthesis of dihydrouridine, a modified base found in the D-loop of most tRNAs. Specifically modifies U47 in cytoplasmic tRNAs. Catalyzes the synthesis of dihydrouridine in some mRNAs, thereby affecting their translation.</text>
</comment>
<keyword evidence="5" id="KW-0819">tRNA processing</keyword>
<comment type="catalytic activity">
    <reaction evidence="15">
        <text>5,6-dihydrouridine(16) in tRNA + NAD(+) = uridine(16) in tRNA + NADH + H(+)</text>
        <dbReference type="Rhea" id="RHEA:53380"/>
        <dbReference type="Rhea" id="RHEA-COMP:13543"/>
        <dbReference type="Rhea" id="RHEA-COMP:13544"/>
        <dbReference type="ChEBI" id="CHEBI:15378"/>
        <dbReference type="ChEBI" id="CHEBI:57540"/>
        <dbReference type="ChEBI" id="CHEBI:57945"/>
        <dbReference type="ChEBI" id="CHEBI:65315"/>
        <dbReference type="ChEBI" id="CHEBI:74443"/>
        <dbReference type="EC" id="1.3.1.88"/>
    </reaction>
    <physiologicalReaction direction="right-to-left" evidence="15">
        <dbReference type="Rhea" id="RHEA:53382"/>
    </physiologicalReaction>
</comment>
<dbReference type="STRING" id="1215338.A0A059J1D1"/>
<comment type="cofactor">
    <cofactor evidence="1">
        <name>FMN</name>
        <dbReference type="ChEBI" id="CHEBI:58210"/>
    </cofactor>
</comment>
<proteinExistence type="inferred from homology"/>
<dbReference type="Pfam" id="PF01207">
    <property type="entry name" value="Dus"/>
    <property type="match status" value="1"/>
</dbReference>
<dbReference type="GO" id="GO:0050660">
    <property type="term" value="F:flavin adenine dinucleotide binding"/>
    <property type="evidence" value="ECO:0007669"/>
    <property type="project" value="InterPro"/>
</dbReference>
<dbReference type="EMBL" id="AOKY01000404">
    <property type="protein sequence ID" value="KDB21650.1"/>
    <property type="molecule type" value="Genomic_DNA"/>
</dbReference>
<keyword evidence="6" id="KW-0521">NADP</keyword>
<keyword evidence="7" id="KW-0560">Oxidoreductase</keyword>
<evidence type="ECO:0000256" key="8">
    <source>
        <dbReference type="ARBA" id="ARBA00023027"/>
    </source>
</evidence>
<organism evidence="20 21">
    <name type="scientific">Trichophyton interdigitale (strain MR816)</name>
    <dbReference type="NCBI Taxonomy" id="1215338"/>
    <lineage>
        <taxon>Eukaryota</taxon>
        <taxon>Fungi</taxon>
        <taxon>Dikarya</taxon>
        <taxon>Ascomycota</taxon>
        <taxon>Pezizomycotina</taxon>
        <taxon>Eurotiomycetes</taxon>
        <taxon>Eurotiomycetidae</taxon>
        <taxon>Onygenales</taxon>
        <taxon>Arthrodermataceae</taxon>
        <taxon>Trichophyton</taxon>
    </lineage>
</organism>
<evidence type="ECO:0000256" key="13">
    <source>
        <dbReference type="ARBA" id="ARBA00047652"/>
    </source>
</evidence>
<dbReference type="InterPro" id="IPR013785">
    <property type="entry name" value="Aldolase_TIM"/>
</dbReference>
<dbReference type="CDD" id="cd02801">
    <property type="entry name" value="DUS_like_FMN"/>
    <property type="match status" value="1"/>
</dbReference>
<evidence type="ECO:0000313" key="21">
    <source>
        <dbReference type="Proteomes" id="UP000024533"/>
    </source>
</evidence>
<dbReference type="OrthoDB" id="272303at2759"/>
<evidence type="ECO:0000256" key="17">
    <source>
        <dbReference type="ARBA" id="ARBA00049467"/>
    </source>
</evidence>
<dbReference type="InterPro" id="IPR018517">
    <property type="entry name" value="tRNA_hU_synthase_CS"/>
</dbReference>
<dbReference type="InterPro" id="IPR035587">
    <property type="entry name" value="DUS-like_FMN-bd"/>
</dbReference>
<evidence type="ECO:0000259" key="19">
    <source>
        <dbReference type="Pfam" id="PF01207"/>
    </source>
</evidence>
<comment type="catalytic activity">
    <reaction evidence="16">
        <text>a 5,6-dihydrouridine in mRNA + NADP(+) = a uridine in mRNA + NADPH + H(+)</text>
        <dbReference type="Rhea" id="RHEA:69855"/>
        <dbReference type="Rhea" id="RHEA-COMP:14658"/>
        <dbReference type="Rhea" id="RHEA-COMP:17789"/>
        <dbReference type="ChEBI" id="CHEBI:15378"/>
        <dbReference type="ChEBI" id="CHEBI:57783"/>
        <dbReference type="ChEBI" id="CHEBI:58349"/>
        <dbReference type="ChEBI" id="CHEBI:65315"/>
        <dbReference type="ChEBI" id="CHEBI:74443"/>
    </reaction>
    <physiologicalReaction direction="right-to-left" evidence="16">
        <dbReference type="Rhea" id="RHEA:69857"/>
    </physiologicalReaction>
</comment>
<comment type="catalytic activity">
    <reaction evidence="12">
        <text>5,6-dihydrouridine(17) in tRNA + NAD(+) = uridine(17) in tRNA + NADH + H(+)</text>
        <dbReference type="Rhea" id="RHEA:53372"/>
        <dbReference type="Rhea" id="RHEA-COMP:13541"/>
        <dbReference type="Rhea" id="RHEA-COMP:13542"/>
        <dbReference type="ChEBI" id="CHEBI:15378"/>
        <dbReference type="ChEBI" id="CHEBI:57540"/>
        <dbReference type="ChEBI" id="CHEBI:57945"/>
        <dbReference type="ChEBI" id="CHEBI:65315"/>
        <dbReference type="ChEBI" id="CHEBI:74443"/>
        <dbReference type="EC" id="1.3.1.88"/>
    </reaction>
    <physiologicalReaction direction="right-to-left" evidence="12">
        <dbReference type="Rhea" id="RHEA:53374"/>
    </physiologicalReaction>
</comment>
<accession>A0A059J1D1</accession>
<dbReference type="EC" id="1.3.1.88" evidence="10"/>
<dbReference type="Proteomes" id="UP000024533">
    <property type="component" value="Unassembled WGS sequence"/>
</dbReference>
<evidence type="ECO:0000256" key="7">
    <source>
        <dbReference type="ARBA" id="ARBA00023002"/>
    </source>
</evidence>
<dbReference type="Gene3D" id="3.20.20.70">
    <property type="entry name" value="Aldolase class I"/>
    <property type="match status" value="1"/>
</dbReference>
<evidence type="ECO:0000256" key="4">
    <source>
        <dbReference type="ARBA" id="ARBA00022664"/>
    </source>
</evidence>
<dbReference type="SUPFAM" id="SSF56112">
    <property type="entry name" value="Protein kinase-like (PK-like)"/>
    <property type="match status" value="1"/>
</dbReference>
<evidence type="ECO:0000256" key="5">
    <source>
        <dbReference type="ARBA" id="ARBA00022694"/>
    </source>
</evidence>
<sequence length="1019" mass="115212">MSSTNADTVDTSVESGSTPPGIMQAVNEMKPKPPRKKLHGREFYESIGSPKMIVAPMVDRSEFAWRMLTRSFMKEGSPTPILAYSPMFHARFFNDAPAYRTQHFEPVRQTKKAGTDENTAEPYLDGNPKHDRPLIVQFCANDPDELLKAARHVEEHCDAVDLNLGCPQGIAKKGHYGAFLQEDPDLIYKLINKLHNELSIPVTAKFRILETKEKTLEYARMILSAGASILSVHGRRREQKGHNTGVANWEYIRYLRDNLPPETVIFANGNILNHSDITRCLEVTGADGVMSAEGNLSDPTIFSTPPAPGEEGRIYWRGRDGRGGFRLDYVLRQYMDIIYKHVLEQDPPQRAPLYHPDDEPVSESNGQTQTDEAVEDESEQPPRKKQKQGKRVKRTPSTNLSSMQGHLFQLLRHLVSHRTDIRDALARCHGGDMPNFEKVVKLVDQAVKQGMQEYEQNPDWKHVVPASKPGVVKSEESKATMEKYQRPWWVCQPFIRPLPEEALQIGSLQLKKKDKLAEEAQLIDTKADAVNGEQENGNGAPVSSLEPANGKPIDEEELFKYTNGRFLINEEQQLQQRYLKFDIPRLCAVAAAAGPSISPIVSISKMEGGFCKALLMRKADGTEVVAKLPSSIVGPARNSTASEVATLKYVRKHTSIPVPDVLAWNSDAFNDVGREYIIPEKAPGIQLYKKMGKHEWHLETRSRMKPAISNHCQPLCKSLDPDQRYCIGPSAERSWNTLVGPAVEHHSGPWESLSEYGVDLARREITRISSSSARDYRPYNRQHRADEEITDLKNAMAVFETLESSSTELSSISRPRLWHTDLHMGNIFVSDNDPTEIVSIIAWQYIAIGPLFLQSNWPNFLKPGDEYIYGPVQPQLPNDFEELGEAEKRLASSIRDDAIISKSYELQSFLHSKDVYRSLNLPTVFRELFVRCGESGSEGTISLRACLAELYQSWAAFSLTGECPVSFSRRDLEKIEGQFQEYRNWHDVQEFARRYLDTDAQSSAFLKYNSVIGMHWRDM</sequence>
<dbReference type="PANTHER" id="PTHR11082">
    <property type="entry name" value="TRNA-DIHYDROURIDINE SYNTHASE"/>
    <property type="match status" value="1"/>
</dbReference>
<comment type="catalytic activity">
    <reaction evidence="17">
        <text>5,6-dihydrouridine(17) in tRNA + NADP(+) = uridine(17) in tRNA + NADPH + H(+)</text>
        <dbReference type="Rhea" id="RHEA:53368"/>
        <dbReference type="Rhea" id="RHEA-COMP:13541"/>
        <dbReference type="Rhea" id="RHEA-COMP:13542"/>
        <dbReference type="ChEBI" id="CHEBI:15378"/>
        <dbReference type="ChEBI" id="CHEBI:57783"/>
        <dbReference type="ChEBI" id="CHEBI:58349"/>
        <dbReference type="ChEBI" id="CHEBI:65315"/>
        <dbReference type="ChEBI" id="CHEBI:74443"/>
        <dbReference type="EC" id="1.3.1.88"/>
    </reaction>
    <physiologicalReaction direction="right-to-left" evidence="17">
        <dbReference type="Rhea" id="RHEA:53370"/>
    </physiologicalReaction>
</comment>
<evidence type="ECO:0000256" key="9">
    <source>
        <dbReference type="ARBA" id="ARBA00038313"/>
    </source>
</evidence>
<keyword evidence="4" id="KW-0507">mRNA processing</keyword>